<keyword evidence="2" id="KW-1003">Cell membrane</keyword>
<dbReference type="OrthoDB" id="6366728at2759"/>
<evidence type="ECO:0000256" key="6">
    <source>
        <dbReference type="SAM" id="Phobius"/>
    </source>
</evidence>
<dbReference type="InterPro" id="IPR013604">
    <property type="entry name" value="7TM_chemorcpt"/>
</dbReference>
<feature type="transmembrane region" description="Helical" evidence="6">
    <location>
        <begin position="321"/>
        <end position="342"/>
    </location>
</feature>
<accession>A0A8J2LDR2</accession>
<comment type="subcellular location">
    <subcellularLocation>
        <location evidence="1">Cell membrane</location>
        <topology evidence="1">Multi-pass membrane protein</topology>
    </subcellularLocation>
</comment>
<proteinExistence type="predicted"/>
<evidence type="ECO:0000256" key="5">
    <source>
        <dbReference type="ARBA" id="ARBA00023136"/>
    </source>
</evidence>
<feature type="transmembrane region" description="Helical" evidence="6">
    <location>
        <begin position="93"/>
        <end position="111"/>
    </location>
</feature>
<evidence type="ECO:0000256" key="1">
    <source>
        <dbReference type="ARBA" id="ARBA00004651"/>
    </source>
</evidence>
<keyword evidence="4 6" id="KW-1133">Transmembrane helix</keyword>
<dbReference type="GO" id="GO:0050909">
    <property type="term" value="P:sensory perception of taste"/>
    <property type="evidence" value="ECO:0007669"/>
    <property type="project" value="InterPro"/>
</dbReference>
<organism evidence="7 8">
    <name type="scientific">Allacma fusca</name>
    <dbReference type="NCBI Taxonomy" id="39272"/>
    <lineage>
        <taxon>Eukaryota</taxon>
        <taxon>Metazoa</taxon>
        <taxon>Ecdysozoa</taxon>
        <taxon>Arthropoda</taxon>
        <taxon>Hexapoda</taxon>
        <taxon>Collembola</taxon>
        <taxon>Symphypleona</taxon>
        <taxon>Sminthuridae</taxon>
        <taxon>Allacma</taxon>
    </lineage>
</organism>
<feature type="transmembrane region" description="Helical" evidence="6">
    <location>
        <begin position="428"/>
        <end position="446"/>
    </location>
</feature>
<keyword evidence="5 6" id="KW-0472">Membrane</keyword>
<dbReference type="EMBL" id="CAJVCH010558875">
    <property type="protein sequence ID" value="CAG7831084.1"/>
    <property type="molecule type" value="Genomic_DNA"/>
</dbReference>
<dbReference type="GO" id="GO:0005886">
    <property type="term" value="C:plasma membrane"/>
    <property type="evidence" value="ECO:0007669"/>
    <property type="project" value="UniProtKB-SubCell"/>
</dbReference>
<keyword evidence="8" id="KW-1185">Reference proteome</keyword>
<keyword evidence="3 6" id="KW-0812">Transmembrane</keyword>
<evidence type="ECO:0000256" key="4">
    <source>
        <dbReference type="ARBA" id="ARBA00022989"/>
    </source>
</evidence>
<sequence length="451" mass="52090">MTSKSFDKRFEEIERKLLHIGKWGILASRIVGYFPYTVSNDKLIWRPFSAATFSTVTLSIGAMFWIYMYSIVVSQIRKKLQFVGTTEHFAQTLISYSFTFISVILTIRILSNGKKFLEFWQSNVSMLTNFSMIQCLDIFTEDADLKKLRRRMAKTLCAIIVLFLSHNLLGSKFGVTANNVGFMFVFLYWTYRIYFNVGLSCWSNYFPQLYGICFRKIRHKLNQIAKEFNSQSDFGSAKNNCGRRHLSECVLPVEIDIPDMSKMLNLSVPLSENPKALIKILTQSEVNTSSDLNEMVNICIDSYYNVCEQIKKYSTVFGMHLAINTWLEIMTILIFSYFSFLWIREQSYVKLVVSTYPIILFSIDLYFTASVAESMKFEAQETQNVLRLLPFKRLSVSTTKKVHALAHKLTLRPPSIDPGNYFTFNRSMLTSILSALVMNLIVLVQFENSEA</sequence>
<gene>
    <name evidence="7" type="ORF">AFUS01_LOCUS40844</name>
</gene>
<evidence type="ECO:0008006" key="9">
    <source>
        <dbReference type="Google" id="ProtNLM"/>
    </source>
</evidence>
<protein>
    <recommendedName>
        <fullName evidence="9">Gustatory receptor</fullName>
    </recommendedName>
</protein>
<evidence type="ECO:0000256" key="2">
    <source>
        <dbReference type="ARBA" id="ARBA00022475"/>
    </source>
</evidence>
<feature type="transmembrane region" description="Helical" evidence="6">
    <location>
        <begin position="50"/>
        <end position="72"/>
    </location>
</feature>
<evidence type="ECO:0000313" key="8">
    <source>
        <dbReference type="Proteomes" id="UP000708208"/>
    </source>
</evidence>
<evidence type="ECO:0000313" key="7">
    <source>
        <dbReference type="EMBL" id="CAG7831084.1"/>
    </source>
</evidence>
<evidence type="ECO:0000256" key="3">
    <source>
        <dbReference type="ARBA" id="ARBA00022692"/>
    </source>
</evidence>
<feature type="transmembrane region" description="Helical" evidence="6">
    <location>
        <begin position="348"/>
        <end position="367"/>
    </location>
</feature>
<dbReference type="Pfam" id="PF08395">
    <property type="entry name" value="7tm_7"/>
    <property type="match status" value="1"/>
</dbReference>
<name>A0A8J2LDR2_9HEXA</name>
<dbReference type="Proteomes" id="UP000708208">
    <property type="component" value="Unassembled WGS sequence"/>
</dbReference>
<feature type="transmembrane region" description="Helical" evidence="6">
    <location>
        <begin position="152"/>
        <end position="169"/>
    </location>
</feature>
<reference evidence="7" key="1">
    <citation type="submission" date="2021-06" db="EMBL/GenBank/DDBJ databases">
        <authorList>
            <person name="Hodson N. C."/>
            <person name="Mongue J. A."/>
            <person name="Jaron S. K."/>
        </authorList>
    </citation>
    <scope>NUCLEOTIDE SEQUENCE</scope>
</reference>
<comment type="caution">
    <text evidence="7">The sequence shown here is derived from an EMBL/GenBank/DDBJ whole genome shotgun (WGS) entry which is preliminary data.</text>
</comment>
<dbReference type="AlphaFoldDB" id="A0A8J2LDR2"/>